<evidence type="ECO:0000256" key="1">
    <source>
        <dbReference type="ARBA" id="ARBA00023015"/>
    </source>
</evidence>
<dbReference type="Gene3D" id="1.10.10.10">
    <property type="entry name" value="Winged helix-like DNA-binding domain superfamily/Winged helix DNA-binding domain"/>
    <property type="match status" value="1"/>
</dbReference>
<evidence type="ECO:0000313" key="6">
    <source>
        <dbReference type="Proteomes" id="UP000095413"/>
    </source>
</evidence>
<dbReference type="PANTHER" id="PTHR30363">
    <property type="entry name" value="HTH-TYPE TRANSCRIPTIONAL REGULATOR SRLR-RELATED"/>
    <property type="match status" value="1"/>
</dbReference>
<accession>A0A174Q478</accession>
<evidence type="ECO:0000256" key="2">
    <source>
        <dbReference type="ARBA" id="ARBA00023125"/>
    </source>
</evidence>
<protein>
    <submittedName>
        <fullName evidence="5">Glycerol-3-phosphate regulon repressor</fullName>
    </submittedName>
</protein>
<dbReference type="SMART" id="SM00420">
    <property type="entry name" value="HTH_DEOR"/>
    <property type="match status" value="1"/>
</dbReference>
<dbReference type="RefSeq" id="WP_055056259.1">
    <property type="nucleotide sequence ID" value="NZ_CZBA01000011.1"/>
</dbReference>
<evidence type="ECO:0000313" key="5">
    <source>
        <dbReference type="EMBL" id="CUP65485.1"/>
    </source>
</evidence>
<dbReference type="SUPFAM" id="SSF46785">
    <property type="entry name" value="Winged helix' DNA-binding domain"/>
    <property type="match status" value="1"/>
</dbReference>
<feature type="domain" description="HTH deoR-type" evidence="4">
    <location>
        <begin position="3"/>
        <end position="58"/>
    </location>
</feature>
<dbReference type="Pfam" id="PF00455">
    <property type="entry name" value="DeoRC"/>
    <property type="match status" value="1"/>
</dbReference>
<keyword evidence="2" id="KW-0238">DNA-binding</keyword>
<keyword evidence="1" id="KW-0805">Transcription regulation</keyword>
<name>A0A174Q478_9FIRM</name>
<dbReference type="InterPro" id="IPR018356">
    <property type="entry name" value="Tscrpt_reg_HTH_DeoR_CS"/>
</dbReference>
<dbReference type="InterPro" id="IPR050313">
    <property type="entry name" value="Carb_Metab_HTH_regulators"/>
</dbReference>
<sequence>MKKNERCLAILEILQKQHKVTVTELAEKFDISEMTVRRDLNSLAHEYNISRTHGGAELGNQPVVRMISFDEPRIAHKDSKDKIAALAATMIQNGQRIFIDAGSTTRIILNYLEEDTRAVVVTHHLAVAEQALKFENLAVIMLGGDMIRITNCSSGPVAEEQLKKYQLDTAFIGAAAIGSDGKLYDGYSPEARLKGTLFSVAKKIYVLADSSKMNTYNLNEFGSLSQIDGLITDAGIDEEAMTLMKRHRVNVIIAE</sequence>
<dbReference type="PROSITE" id="PS00894">
    <property type="entry name" value="HTH_DEOR_1"/>
    <property type="match status" value="1"/>
</dbReference>
<evidence type="ECO:0000256" key="3">
    <source>
        <dbReference type="ARBA" id="ARBA00023163"/>
    </source>
</evidence>
<dbReference type="SMART" id="SM01134">
    <property type="entry name" value="DeoRC"/>
    <property type="match status" value="1"/>
</dbReference>
<proteinExistence type="predicted"/>
<dbReference type="InterPro" id="IPR036390">
    <property type="entry name" value="WH_DNA-bd_sf"/>
</dbReference>
<dbReference type="SUPFAM" id="SSF100950">
    <property type="entry name" value="NagB/RpiA/CoA transferase-like"/>
    <property type="match status" value="1"/>
</dbReference>
<dbReference type="EMBL" id="CZBA01000011">
    <property type="protein sequence ID" value="CUP65485.1"/>
    <property type="molecule type" value="Genomic_DNA"/>
</dbReference>
<reference evidence="5 6" key="1">
    <citation type="submission" date="2015-09" db="EMBL/GenBank/DDBJ databases">
        <authorList>
            <consortium name="Pathogen Informatics"/>
        </authorList>
    </citation>
    <scope>NUCLEOTIDE SEQUENCE [LARGE SCALE GENOMIC DNA]</scope>
    <source>
        <strain evidence="5 6">2789STDY5834921</strain>
    </source>
</reference>
<dbReference type="PRINTS" id="PR00037">
    <property type="entry name" value="HTHLACR"/>
</dbReference>
<dbReference type="GO" id="GO:0003677">
    <property type="term" value="F:DNA binding"/>
    <property type="evidence" value="ECO:0007669"/>
    <property type="project" value="UniProtKB-KW"/>
</dbReference>
<dbReference type="PANTHER" id="PTHR30363:SF44">
    <property type="entry name" value="AGA OPERON TRANSCRIPTIONAL REPRESSOR-RELATED"/>
    <property type="match status" value="1"/>
</dbReference>
<dbReference type="PROSITE" id="PS51000">
    <property type="entry name" value="HTH_DEOR_2"/>
    <property type="match status" value="1"/>
</dbReference>
<dbReference type="InterPro" id="IPR001034">
    <property type="entry name" value="DeoR_HTH"/>
</dbReference>
<dbReference type="Pfam" id="PF08220">
    <property type="entry name" value="HTH_DeoR"/>
    <property type="match status" value="1"/>
</dbReference>
<organism evidence="5 6">
    <name type="scientific">Blautia obeum</name>
    <dbReference type="NCBI Taxonomy" id="40520"/>
    <lineage>
        <taxon>Bacteria</taxon>
        <taxon>Bacillati</taxon>
        <taxon>Bacillota</taxon>
        <taxon>Clostridia</taxon>
        <taxon>Lachnospirales</taxon>
        <taxon>Lachnospiraceae</taxon>
        <taxon>Blautia</taxon>
    </lineage>
</organism>
<dbReference type="InterPro" id="IPR014036">
    <property type="entry name" value="DeoR-like_C"/>
</dbReference>
<dbReference type="InterPro" id="IPR036388">
    <property type="entry name" value="WH-like_DNA-bd_sf"/>
</dbReference>
<dbReference type="OrthoDB" id="9797223at2"/>
<gene>
    <name evidence="5" type="primary">glpR</name>
    <name evidence="5" type="ORF">ERS852533_02096</name>
</gene>
<keyword evidence="3" id="KW-0804">Transcription</keyword>
<dbReference type="GO" id="GO:0003700">
    <property type="term" value="F:DNA-binding transcription factor activity"/>
    <property type="evidence" value="ECO:0007669"/>
    <property type="project" value="InterPro"/>
</dbReference>
<dbReference type="Proteomes" id="UP000095413">
    <property type="component" value="Unassembled WGS sequence"/>
</dbReference>
<dbReference type="Gene3D" id="3.40.50.1360">
    <property type="match status" value="1"/>
</dbReference>
<dbReference type="InterPro" id="IPR037171">
    <property type="entry name" value="NagB/RpiA_transferase-like"/>
</dbReference>
<evidence type="ECO:0000259" key="4">
    <source>
        <dbReference type="PROSITE" id="PS51000"/>
    </source>
</evidence>
<dbReference type="AlphaFoldDB" id="A0A174Q478"/>